<evidence type="ECO:0000256" key="7">
    <source>
        <dbReference type="ARBA" id="ARBA00022777"/>
    </source>
</evidence>
<evidence type="ECO:0000256" key="4">
    <source>
        <dbReference type="ARBA" id="ARBA00022553"/>
    </source>
</evidence>
<reference evidence="12 13" key="1">
    <citation type="submission" date="2016-10" db="EMBL/GenBank/DDBJ databases">
        <authorList>
            <person name="de Groot N.N."/>
        </authorList>
    </citation>
    <scope>NUCLEOTIDE SEQUENCE [LARGE SCALE GENOMIC DNA]</scope>
    <source>
        <strain evidence="12 13">DSM 22489</strain>
    </source>
</reference>
<accession>A0A1H5XWL7</accession>
<dbReference type="FunFam" id="3.30.565.10:FF:000006">
    <property type="entry name" value="Sensor histidine kinase WalK"/>
    <property type="match status" value="1"/>
</dbReference>
<keyword evidence="13" id="KW-1185">Reference proteome</keyword>
<dbReference type="InterPro" id="IPR005467">
    <property type="entry name" value="His_kinase_dom"/>
</dbReference>
<dbReference type="GO" id="GO:0005886">
    <property type="term" value="C:plasma membrane"/>
    <property type="evidence" value="ECO:0007669"/>
    <property type="project" value="TreeGrafter"/>
</dbReference>
<dbReference type="PRINTS" id="PR00344">
    <property type="entry name" value="BCTRLSENSOR"/>
</dbReference>
<comment type="catalytic activity">
    <reaction evidence="1">
        <text>ATP + protein L-histidine = ADP + protein N-phospho-L-histidine.</text>
        <dbReference type="EC" id="2.7.13.3"/>
    </reaction>
</comment>
<dbReference type="SMART" id="SM00387">
    <property type="entry name" value="HATPase_c"/>
    <property type="match status" value="1"/>
</dbReference>
<evidence type="ECO:0000313" key="13">
    <source>
        <dbReference type="Proteomes" id="UP000236728"/>
    </source>
</evidence>
<evidence type="ECO:0000256" key="1">
    <source>
        <dbReference type="ARBA" id="ARBA00000085"/>
    </source>
</evidence>
<dbReference type="SMART" id="SM00388">
    <property type="entry name" value="HisKA"/>
    <property type="match status" value="1"/>
</dbReference>
<dbReference type="InterPro" id="IPR004358">
    <property type="entry name" value="Sig_transdc_His_kin-like_C"/>
</dbReference>
<dbReference type="PROSITE" id="PS50109">
    <property type="entry name" value="HIS_KIN"/>
    <property type="match status" value="1"/>
</dbReference>
<keyword evidence="6 10" id="KW-0812">Transmembrane</keyword>
<dbReference type="PANTHER" id="PTHR45436">
    <property type="entry name" value="SENSOR HISTIDINE KINASE YKOH"/>
    <property type="match status" value="1"/>
</dbReference>
<evidence type="ECO:0000256" key="5">
    <source>
        <dbReference type="ARBA" id="ARBA00022679"/>
    </source>
</evidence>
<dbReference type="CDD" id="cd00082">
    <property type="entry name" value="HisKA"/>
    <property type="match status" value="1"/>
</dbReference>
<gene>
    <name evidence="12" type="ORF">SAMN05421819_2007</name>
</gene>
<sequence>MSGARSMSGATMKKRSLTVRLVLTVVLAELACALVLGAITLLHQRHESYKAFDVMLQGHADTVIGALQDAEDPGDNLMLTPSELSLPREDAFLVVTPEGRQVGARNWQAGFPMPATPGWSNFKWNHHRYRELRIDSVKLIDAGVAGKGGGISRPVEVLYVAATGHVWHEVLEGVRYFLLASLVVLTLTALALAWFVRRSLEPLRGLAEEASRVTADRWEFTPAAEVMQTSELAPLASSIATLLGDLEAEFAARRRFVSDAAHELKTAVAVTKSSLQLLTLRPRTAEELTSAIARPLSDNDRMEALVMRMLTLGRVDEQAPGAMEVCDLCGIAKSSIEALLPLAELHGVRVEARCGGDADAIGARVAEDDAVILCTNLLSNAIEHSARDGQIVVEAVREQGMPVLRVIDHGEGIPAEALPHLFERFYRTDKSRSRRTGGSGLGLAICKGIVTQAGGTIEIASEAGRGTTVTVRLRA</sequence>
<evidence type="ECO:0000256" key="8">
    <source>
        <dbReference type="ARBA" id="ARBA00022989"/>
    </source>
</evidence>
<feature type="transmembrane region" description="Helical" evidence="10">
    <location>
        <begin position="176"/>
        <end position="196"/>
    </location>
</feature>
<evidence type="ECO:0000256" key="10">
    <source>
        <dbReference type="SAM" id="Phobius"/>
    </source>
</evidence>
<dbReference type="InterPro" id="IPR003661">
    <property type="entry name" value="HisK_dim/P_dom"/>
</dbReference>
<comment type="subcellular location">
    <subcellularLocation>
        <location evidence="2">Membrane</location>
    </subcellularLocation>
</comment>
<keyword evidence="9 10" id="KW-0472">Membrane</keyword>
<dbReference type="Pfam" id="PF00512">
    <property type="entry name" value="HisKA"/>
    <property type="match status" value="1"/>
</dbReference>
<dbReference type="Proteomes" id="UP000236728">
    <property type="component" value="Unassembled WGS sequence"/>
</dbReference>
<evidence type="ECO:0000256" key="9">
    <source>
        <dbReference type="ARBA" id="ARBA00023136"/>
    </source>
</evidence>
<dbReference type="AlphaFoldDB" id="A0A1H5XWL7"/>
<dbReference type="InterPro" id="IPR036890">
    <property type="entry name" value="HATPase_C_sf"/>
</dbReference>
<dbReference type="SUPFAM" id="SSF47384">
    <property type="entry name" value="Homodimeric domain of signal transducing histidine kinase"/>
    <property type="match status" value="1"/>
</dbReference>
<feature type="transmembrane region" description="Helical" evidence="10">
    <location>
        <begin position="21"/>
        <end position="42"/>
    </location>
</feature>
<feature type="domain" description="Histidine kinase" evidence="11">
    <location>
        <begin position="259"/>
        <end position="475"/>
    </location>
</feature>
<protein>
    <recommendedName>
        <fullName evidence="3">histidine kinase</fullName>
        <ecNumber evidence="3">2.7.13.3</ecNumber>
    </recommendedName>
</protein>
<organism evidence="12 13">
    <name type="scientific">Bryocella elongata</name>
    <dbReference type="NCBI Taxonomy" id="863522"/>
    <lineage>
        <taxon>Bacteria</taxon>
        <taxon>Pseudomonadati</taxon>
        <taxon>Acidobacteriota</taxon>
        <taxon>Terriglobia</taxon>
        <taxon>Terriglobales</taxon>
        <taxon>Acidobacteriaceae</taxon>
        <taxon>Bryocella</taxon>
    </lineage>
</organism>
<evidence type="ECO:0000256" key="3">
    <source>
        <dbReference type="ARBA" id="ARBA00012438"/>
    </source>
</evidence>
<dbReference type="EMBL" id="FNVA01000003">
    <property type="protein sequence ID" value="SEG16091.1"/>
    <property type="molecule type" value="Genomic_DNA"/>
</dbReference>
<proteinExistence type="predicted"/>
<keyword evidence="4" id="KW-0597">Phosphoprotein</keyword>
<dbReference type="PANTHER" id="PTHR45436:SF5">
    <property type="entry name" value="SENSOR HISTIDINE KINASE TRCS"/>
    <property type="match status" value="1"/>
</dbReference>
<dbReference type="Gene3D" id="3.30.565.10">
    <property type="entry name" value="Histidine kinase-like ATPase, C-terminal domain"/>
    <property type="match status" value="1"/>
</dbReference>
<evidence type="ECO:0000313" key="12">
    <source>
        <dbReference type="EMBL" id="SEG16091.1"/>
    </source>
</evidence>
<dbReference type="InterPro" id="IPR003594">
    <property type="entry name" value="HATPase_dom"/>
</dbReference>
<dbReference type="CDD" id="cd00075">
    <property type="entry name" value="HATPase"/>
    <property type="match status" value="1"/>
</dbReference>
<dbReference type="EC" id="2.7.13.3" evidence="3"/>
<name>A0A1H5XWL7_9BACT</name>
<dbReference type="GO" id="GO:0000155">
    <property type="term" value="F:phosphorelay sensor kinase activity"/>
    <property type="evidence" value="ECO:0007669"/>
    <property type="project" value="InterPro"/>
</dbReference>
<evidence type="ECO:0000256" key="6">
    <source>
        <dbReference type="ARBA" id="ARBA00022692"/>
    </source>
</evidence>
<dbReference type="InterPro" id="IPR036097">
    <property type="entry name" value="HisK_dim/P_sf"/>
</dbReference>
<keyword evidence="5" id="KW-0808">Transferase</keyword>
<keyword evidence="8 10" id="KW-1133">Transmembrane helix</keyword>
<dbReference type="InterPro" id="IPR050428">
    <property type="entry name" value="TCS_sensor_his_kinase"/>
</dbReference>
<dbReference type="Pfam" id="PF02518">
    <property type="entry name" value="HATPase_c"/>
    <property type="match status" value="1"/>
</dbReference>
<dbReference type="SUPFAM" id="SSF55874">
    <property type="entry name" value="ATPase domain of HSP90 chaperone/DNA topoisomerase II/histidine kinase"/>
    <property type="match status" value="1"/>
</dbReference>
<evidence type="ECO:0000259" key="11">
    <source>
        <dbReference type="PROSITE" id="PS50109"/>
    </source>
</evidence>
<dbReference type="Gene3D" id="1.10.287.130">
    <property type="match status" value="1"/>
</dbReference>
<evidence type="ECO:0000256" key="2">
    <source>
        <dbReference type="ARBA" id="ARBA00004370"/>
    </source>
</evidence>
<keyword evidence="7 12" id="KW-0418">Kinase</keyword>